<reference evidence="1 2" key="1">
    <citation type="submission" date="2020-08" db="EMBL/GenBank/DDBJ databases">
        <title>Functional genomics of gut bacteria from endangered species of beetles.</title>
        <authorList>
            <person name="Carlos-Shanley C."/>
        </authorList>
    </citation>
    <scope>NUCLEOTIDE SEQUENCE [LARGE SCALE GENOMIC DNA]</scope>
    <source>
        <strain evidence="1 2">S00239</strain>
    </source>
</reference>
<evidence type="ECO:0000313" key="1">
    <source>
        <dbReference type="EMBL" id="MBB4844466.1"/>
    </source>
</evidence>
<name>A0A840L8Q7_9BURK</name>
<dbReference type="AlphaFoldDB" id="A0A840L8Q7"/>
<organism evidence="1 2">
    <name type="scientific">Roseateles oligotrophus</name>
    <dbReference type="NCBI Taxonomy" id="1769250"/>
    <lineage>
        <taxon>Bacteria</taxon>
        <taxon>Pseudomonadati</taxon>
        <taxon>Pseudomonadota</taxon>
        <taxon>Betaproteobacteria</taxon>
        <taxon>Burkholderiales</taxon>
        <taxon>Sphaerotilaceae</taxon>
        <taxon>Roseateles</taxon>
    </lineage>
</organism>
<keyword evidence="2" id="KW-1185">Reference proteome</keyword>
<dbReference type="Proteomes" id="UP000562027">
    <property type="component" value="Unassembled WGS sequence"/>
</dbReference>
<dbReference type="RefSeq" id="WP_184300913.1">
    <property type="nucleotide sequence ID" value="NZ_JACHLP010000006.1"/>
</dbReference>
<dbReference type="EMBL" id="JACHLP010000006">
    <property type="protein sequence ID" value="MBB4844466.1"/>
    <property type="molecule type" value="Genomic_DNA"/>
</dbReference>
<accession>A0A840L8Q7</accession>
<protein>
    <submittedName>
        <fullName evidence="1">Uncharacterized protein</fullName>
    </submittedName>
</protein>
<sequence>MESVRTVAKYHADRIRNTIKGSDPRNHRYEYGGIDDPQATKLMLALEVRRLAELLVVADAWEKLYDGDEKKFINVGMNDLLDVMGRAKRWGMKLDDIEGGGGLLAKIPQGRFKLRYMTAGGKTNEQLRRNADSVFQFIFAMSSKVLHADEYSVQNHCTDDPHAWTSLVMVADLVLGRYDDWVTTHQPSESASAHCAGSGSVSN</sequence>
<gene>
    <name evidence="1" type="ORF">HNP55_003010</name>
</gene>
<evidence type="ECO:0000313" key="2">
    <source>
        <dbReference type="Proteomes" id="UP000562027"/>
    </source>
</evidence>
<proteinExistence type="predicted"/>
<comment type="caution">
    <text evidence="1">The sequence shown here is derived from an EMBL/GenBank/DDBJ whole genome shotgun (WGS) entry which is preliminary data.</text>
</comment>